<evidence type="ECO:0000313" key="3">
    <source>
        <dbReference type="Proteomes" id="UP000006056"/>
    </source>
</evidence>
<evidence type="ECO:0008006" key="4">
    <source>
        <dbReference type="Google" id="ProtNLM"/>
    </source>
</evidence>
<dbReference type="HOGENOM" id="CLU_065109_0_0_0"/>
<dbReference type="eggNOG" id="COG0673">
    <property type="taxonomic scope" value="Bacteria"/>
</dbReference>
<accession>I3ZIX3</accession>
<dbReference type="OrthoDB" id="128220at2"/>
<keyword evidence="3" id="KW-1185">Reference proteome</keyword>
<reference evidence="2 3" key="1">
    <citation type="submission" date="2012-06" db="EMBL/GenBank/DDBJ databases">
        <title>Complete genome of Terriglobus roseus DSM 18391.</title>
        <authorList>
            <consortium name="US DOE Joint Genome Institute (JGI-PGF)"/>
            <person name="Lucas S."/>
            <person name="Copeland A."/>
            <person name="Lapidus A."/>
            <person name="Glavina del Rio T."/>
            <person name="Dalin E."/>
            <person name="Tice H."/>
            <person name="Bruce D."/>
            <person name="Goodwin L."/>
            <person name="Pitluck S."/>
            <person name="Peters L."/>
            <person name="Mikhailova N."/>
            <person name="Munk A.C.C."/>
            <person name="Kyrpides N."/>
            <person name="Mavromatis K."/>
            <person name="Ivanova N."/>
            <person name="Brettin T."/>
            <person name="Detter J.C."/>
            <person name="Han C."/>
            <person name="Larimer F."/>
            <person name="Land M."/>
            <person name="Hauser L."/>
            <person name="Markowitz V."/>
            <person name="Cheng J.-F."/>
            <person name="Hugenholtz P."/>
            <person name="Woyke T."/>
            <person name="Wu D."/>
            <person name="Brambilla E."/>
            <person name="Klenk H.-P."/>
            <person name="Eisen J.A."/>
        </authorList>
    </citation>
    <scope>NUCLEOTIDE SEQUENCE [LARGE SCALE GENOMIC DNA]</scope>
    <source>
        <strain evidence="3">DSM 18391 / NRRL B-41598 / KBS 63</strain>
    </source>
</reference>
<dbReference type="RefSeq" id="WP_014786455.1">
    <property type="nucleotide sequence ID" value="NC_018014.1"/>
</dbReference>
<evidence type="ECO:0000256" key="1">
    <source>
        <dbReference type="SAM" id="SignalP"/>
    </source>
</evidence>
<dbReference type="EMBL" id="CP003379">
    <property type="protein sequence ID" value="AFL89191.1"/>
    <property type="molecule type" value="Genomic_DNA"/>
</dbReference>
<dbReference type="AlphaFoldDB" id="I3ZIX3"/>
<evidence type="ECO:0000313" key="2">
    <source>
        <dbReference type="EMBL" id="AFL89191.1"/>
    </source>
</evidence>
<dbReference type="InterPro" id="IPR036291">
    <property type="entry name" value="NAD(P)-bd_dom_sf"/>
</dbReference>
<gene>
    <name evidence="2" type="ordered locus">Terro_2956</name>
</gene>
<name>I3ZIX3_TERRK</name>
<feature type="chain" id="PRO_5003684024" description="Dehydrogenase" evidence="1">
    <location>
        <begin position="30"/>
        <end position="329"/>
    </location>
</feature>
<proteinExistence type="predicted"/>
<protein>
    <recommendedName>
        <fullName evidence="4">Dehydrogenase</fullName>
    </recommendedName>
</protein>
<dbReference type="SUPFAM" id="SSF51735">
    <property type="entry name" value="NAD(P)-binding Rossmann-fold domains"/>
    <property type="match status" value="1"/>
</dbReference>
<organism evidence="2 3">
    <name type="scientific">Terriglobus roseus (strain DSM 18391 / NRRL B-41598 / KBS 63)</name>
    <dbReference type="NCBI Taxonomy" id="926566"/>
    <lineage>
        <taxon>Bacteria</taxon>
        <taxon>Pseudomonadati</taxon>
        <taxon>Acidobacteriota</taxon>
        <taxon>Terriglobia</taxon>
        <taxon>Terriglobales</taxon>
        <taxon>Acidobacteriaceae</taxon>
        <taxon>Terriglobus</taxon>
    </lineage>
</organism>
<dbReference type="STRING" id="926566.Terro_2956"/>
<keyword evidence="1" id="KW-0732">Signal</keyword>
<dbReference type="Proteomes" id="UP000006056">
    <property type="component" value="Chromosome"/>
</dbReference>
<dbReference type="KEGG" id="trs:Terro_2956"/>
<dbReference type="Gene3D" id="3.40.50.720">
    <property type="entry name" value="NAD(P)-binding Rossmann-like Domain"/>
    <property type="match status" value="1"/>
</dbReference>
<sequence length="329" mass="35684">METGRRVRRAWSAWGLAAFIGLGSATGHAQQSAELRFGIVGTDSTHAVEFTRILNDGMAKDHVRGGRVTAAYRGGSATLSISRDRIVKISDTLMHTWSIPFVNSISDLCATSDALLLLSVDVSQRMKEVAEAARCGKPIFIDKPLAGSLEDAVALSKLLDERHIPWFSSSSLRYGHEQHLQNLIGAETWGPGKFIDGFPLDLTYYGIHSIESIFSLMGPGVVEVAQSRTADTDILRLTWGDGRIGTVRLIHPESTYGALLFHSGGKAELLNLSSEYAPLVGQILEFARTGKSPIPEHETLEIFKVMAAAQKSLGRDGASIRIESSSAKH</sequence>
<feature type="signal peptide" evidence="1">
    <location>
        <begin position="1"/>
        <end position="29"/>
    </location>
</feature>